<protein>
    <submittedName>
        <fullName evidence="1">Uncharacterized protein</fullName>
    </submittedName>
</protein>
<dbReference type="EMBL" id="CAJJDO010000200">
    <property type="protein sequence ID" value="CAD8214217.1"/>
    <property type="molecule type" value="Genomic_DNA"/>
</dbReference>
<reference evidence="1" key="1">
    <citation type="submission" date="2021-01" db="EMBL/GenBank/DDBJ databases">
        <authorList>
            <consortium name="Genoscope - CEA"/>
            <person name="William W."/>
        </authorList>
    </citation>
    <scope>NUCLEOTIDE SEQUENCE</scope>
</reference>
<evidence type="ECO:0000313" key="1">
    <source>
        <dbReference type="EMBL" id="CAD8214217.1"/>
    </source>
</evidence>
<keyword evidence="2" id="KW-1185">Reference proteome</keyword>
<proteinExistence type="predicted"/>
<evidence type="ECO:0000313" key="2">
    <source>
        <dbReference type="Proteomes" id="UP000689195"/>
    </source>
</evidence>
<organism evidence="1 2">
    <name type="scientific">Paramecium pentaurelia</name>
    <dbReference type="NCBI Taxonomy" id="43138"/>
    <lineage>
        <taxon>Eukaryota</taxon>
        <taxon>Sar</taxon>
        <taxon>Alveolata</taxon>
        <taxon>Ciliophora</taxon>
        <taxon>Intramacronucleata</taxon>
        <taxon>Oligohymenophorea</taxon>
        <taxon>Peniculida</taxon>
        <taxon>Parameciidae</taxon>
        <taxon>Paramecium</taxon>
    </lineage>
</organism>
<dbReference type="Proteomes" id="UP000689195">
    <property type="component" value="Unassembled WGS sequence"/>
</dbReference>
<comment type="caution">
    <text evidence="1">The sequence shown here is derived from an EMBL/GenBank/DDBJ whole genome shotgun (WGS) entry which is preliminary data.</text>
</comment>
<dbReference type="AlphaFoldDB" id="A0A8S1YNU7"/>
<accession>A0A8S1YNU7</accession>
<gene>
    <name evidence="1" type="ORF">PPENT_87.1.T2000011</name>
</gene>
<name>A0A8S1YNU7_9CILI</name>
<sequence>MHHQKIFRLNCFRICDDREMSLFGQFLYKSSPLVLTKQIKLLLNRHLQKIERQFNCLMKLKLNEFMEIHNSFSRFSFEFIIKKDSNQQKYIPAHKWRDTLDQTQQKMSPALQIPKQFLALITISSPYFGQKGISLITLELDALKKESLMAIKAFTAIYRKKIKKQFYNI</sequence>